<dbReference type="GeneID" id="30154541"/>
<accession>A0A1E3HXW4</accession>
<name>A0A1E3HXW4_9TREE</name>
<evidence type="ECO:0000313" key="2">
    <source>
        <dbReference type="EMBL" id="ODN81139.1"/>
    </source>
</evidence>
<dbReference type="OrthoDB" id="10436845at2759"/>
<proteinExistence type="predicted"/>
<dbReference type="EMBL" id="AWGJ01000004">
    <property type="protein sequence ID" value="ODN81139.1"/>
    <property type="molecule type" value="Genomic_DNA"/>
</dbReference>
<sequence length="254" mass="27604">MSKNPIPQDQRLYSGRVEVIQLTNIESASQGSASLTTSSPVHSQKQRLAFSGDIEASAASNAVGPHILTDPNPQGDKATPAPAALAHLSSRAIRKRISIKRLTEDEEMSAETSTSRVAVPRLTSIGVLIFCSSRSSHTPAAQPQANPHEFRMAPGTIKNPSYNRFHPNLGTLLGSDGGQRPKRRPELQLRGHTPNDREGDYGSQRPLDSTTLPNILQAPPSIPQEQQSRAPEPQKSVHKLPKNVIQVEERESSE</sequence>
<feature type="region of interest" description="Disordered" evidence="1">
    <location>
        <begin position="136"/>
        <end position="254"/>
    </location>
</feature>
<feature type="compositionally biased region" description="Polar residues" evidence="1">
    <location>
        <begin position="136"/>
        <end position="145"/>
    </location>
</feature>
<feature type="compositionally biased region" description="Basic and acidic residues" evidence="1">
    <location>
        <begin position="184"/>
        <end position="200"/>
    </location>
</feature>
<protein>
    <submittedName>
        <fullName evidence="2">Uncharacterized protein</fullName>
    </submittedName>
</protein>
<organism evidence="2 3">
    <name type="scientific">Cryptococcus amylolentus CBS 6039</name>
    <dbReference type="NCBI Taxonomy" id="1295533"/>
    <lineage>
        <taxon>Eukaryota</taxon>
        <taxon>Fungi</taxon>
        <taxon>Dikarya</taxon>
        <taxon>Basidiomycota</taxon>
        <taxon>Agaricomycotina</taxon>
        <taxon>Tremellomycetes</taxon>
        <taxon>Tremellales</taxon>
        <taxon>Cryptococcaceae</taxon>
        <taxon>Cryptococcus</taxon>
    </lineage>
</organism>
<comment type="caution">
    <text evidence="2">The sequence shown here is derived from an EMBL/GenBank/DDBJ whole genome shotgun (WGS) entry which is preliminary data.</text>
</comment>
<dbReference type="Proteomes" id="UP000094065">
    <property type="component" value="Unassembled WGS sequence"/>
</dbReference>
<feature type="compositionally biased region" description="Polar residues" evidence="1">
    <location>
        <begin position="28"/>
        <end position="43"/>
    </location>
</feature>
<keyword evidence="3" id="KW-1185">Reference proteome</keyword>
<gene>
    <name evidence="2" type="ORF">L202_03232</name>
</gene>
<evidence type="ECO:0000256" key="1">
    <source>
        <dbReference type="SAM" id="MobiDB-lite"/>
    </source>
</evidence>
<dbReference type="RefSeq" id="XP_018995705.1">
    <property type="nucleotide sequence ID" value="XM_019137036.1"/>
</dbReference>
<feature type="region of interest" description="Disordered" evidence="1">
    <location>
        <begin position="28"/>
        <end position="53"/>
    </location>
</feature>
<reference evidence="2 3" key="1">
    <citation type="submission" date="2016-06" db="EMBL/GenBank/DDBJ databases">
        <title>Evolution of pathogenesis and genome organization in the Tremellales.</title>
        <authorList>
            <person name="Cuomo C."/>
            <person name="Litvintseva A."/>
            <person name="Heitman J."/>
            <person name="Chen Y."/>
            <person name="Sun S."/>
            <person name="Springer D."/>
            <person name="Dromer F."/>
            <person name="Young S."/>
            <person name="Zeng Q."/>
            <person name="Chapman S."/>
            <person name="Gujja S."/>
            <person name="Saif S."/>
            <person name="Birren B."/>
        </authorList>
    </citation>
    <scope>NUCLEOTIDE SEQUENCE [LARGE SCALE GENOMIC DNA]</scope>
    <source>
        <strain evidence="2 3">CBS 6039</strain>
    </source>
</reference>
<evidence type="ECO:0000313" key="3">
    <source>
        <dbReference type="Proteomes" id="UP000094065"/>
    </source>
</evidence>
<dbReference type="AlphaFoldDB" id="A0A1E3HXW4"/>